<name>A0A7J6K907_TOXGO</name>
<evidence type="ECO:0008006" key="4">
    <source>
        <dbReference type="Google" id="ProtNLM"/>
    </source>
</evidence>
<dbReference type="Proteomes" id="UP000557509">
    <property type="component" value="Unassembled WGS sequence"/>
</dbReference>
<organism evidence="2 3">
    <name type="scientific">Toxoplasma gondii</name>
    <dbReference type="NCBI Taxonomy" id="5811"/>
    <lineage>
        <taxon>Eukaryota</taxon>
        <taxon>Sar</taxon>
        <taxon>Alveolata</taxon>
        <taxon>Apicomplexa</taxon>
        <taxon>Conoidasida</taxon>
        <taxon>Coccidia</taxon>
        <taxon>Eucoccidiorida</taxon>
        <taxon>Eimeriorina</taxon>
        <taxon>Sarcocystidae</taxon>
        <taxon>Toxoplasma</taxon>
    </lineage>
</organism>
<keyword evidence="1" id="KW-0732">Signal</keyword>
<dbReference type="EMBL" id="JAAUHK010000192">
    <property type="protein sequence ID" value="KAF4643577.1"/>
    <property type="molecule type" value="Genomic_DNA"/>
</dbReference>
<sequence length="78" mass="8581">MQSLLPRLAKLEGVNSLFVLVFPLVFSETLSPWKTQGVCTYVSLIPLHAQQAKGRARSLQAKASTRTWRVSPETAVAV</sequence>
<dbReference type="AlphaFoldDB" id="A0A7J6K907"/>
<evidence type="ECO:0000256" key="1">
    <source>
        <dbReference type="SAM" id="SignalP"/>
    </source>
</evidence>
<evidence type="ECO:0000313" key="2">
    <source>
        <dbReference type="EMBL" id="KAF4643577.1"/>
    </source>
</evidence>
<feature type="chain" id="PRO_5029647866" description="Secreted protein" evidence="1">
    <location>
        <begin position="28"/>
        <end position="78"/>
    </location>
</feature>
<gene>
    <name evidence="2" type="ORF">TGRH88_032430</name>
</gene>
<proteinExistence type="predicted"/>
<keyword evidence="3" id="KW-1185">Reference proteome</keyword>
<feature type="signal peptide" evidence="1">
    <location>
        <begin position="1"/>
        <end position="27"/>
    </location>
</feature>
<evidence type="ECO:0000313" key="3">
    <source>
        <dbReference type="Proteomes" id="UP000557509"/>
    </source>
</evidence>
<reference evidence="2 3" key="1">
    <citation type="submission" date="2020-03" db="EMBL/GenBank/DDBJ databases">
        <title>Genome sequence of Toxoplasma gondii RH-88 strain.</title>
        <authorList>
            <person name="Lorenzi H.A."/>
            <person name="Venepally P."/>
            <person name="Rozenberg A."/>
            <person name="Sibley D."/>
        </authorList>
    </citation>
    <scope>NUCLEOTIDE SEQUENCE [LARGE SCALE GENOMIC DNA]</scope>
    <source>
        <strain evidence="2 3">RH-88</strain>
    </source>
</reference>
<accession>A0A7J6K907</accession>
<comment type="caution">
    <text evidence="2">The sequence shown here is derived from an EMBL/GenBank/DDBJ whole genome shotgun (WGS) entry which is preliminary data.</text>
</comment>
<protein>
    <recommendedName>
        <fullName evidence="4">Secreted protein</fullName>
    </recommendedName>
</protein>